<dbReference type="GO" id="GO:0055088">
    <property type="term" value="P:lipid homeostasis"/>
    <property type="evidence" value="ECO:0007669"/>
    <property type="project" value="TreeGrafter"/>
</dbReference>
<dbReference type="GO" id="GO:0007005">
    <property type="term" value="P:mitochondrion organization"/>
    <property type="evidence" value="ECO:0007669"/>
    <property type="project" value="TreeGrafter"/>
</dbReference>
<dbReference type="STRING" id="1344416.A0A139A763"/>
<keyword evidence="6" id="KW-1185">Reference proteome</keyword>
<evidence type="ECO:0000259" key="4">
    <source>
        <dbReference type="Pfam" id="PF03109"/>
    </source>
</evidence>
<name>A0A139A763_GONPJ</name>
<evidence type="ECO:0000256" key="1">
    <source>
        <dbReference type="ARBA" id="ARBA00009670"/>
    </source>
</evidence>
<keyword evidence="3" id="KW-0472">Membrane</keyword>
<sequence>MPPPDSCLLNSLGRSLPVLSGGSFGPNLVPTVCRSRHLSTKTPIVGGQPPQTRFPGFRSRNWISSVHVLRHHGDPTLPSRAMMRDIHIASGGLHPSFGRGVHTSPALKALRTHQEGEHFESAGSHNAHGQRKGLFRTDFTPRPSRTSFLISFAGVAGLLTIPLYIYYWNGDSEVKFVSAAATRIFRVAYQVVAIILDYKVTLRNAPLSLVEFKAEAAKKGVELSTADVVEHERKLAEYENLQKTVHKRSAERLLDVCKRNGGVFIKLGQHIAAMSYVLPTEYTETMRPLQDRCPVTPIEDIEELFRTDLGVEMKDIIVGFEEKPLGVASLAQVHRGWMKVQSHINTEVDGRPSVSLSKGTYSYTEDMPEEMAPPAPRFKKPSTSAENQGTDSELVEVAIKIQHPYLDLYTAIDMETVALAVKLVKRAFPRFEFGWLAEEVQINLPREMDFTVEASNSKKISDLFKQIGNKNIHVPEVFWAERRLMCMEFVHGYRLDDLGYLAEHKIDPKEVSAQISEAYNQMIFKFGFVHADPHPGNILVQPRNSESSIFAGSTPNFKILLLDHGLYRSLSQSFRFDYALLWSALISGDEGMIQDQAKTLFDQARRAEYARKRSRNEVLPDYDSWVEKEYGERADGSRSTSQGDPQDPRTASSHIVFASILTGRPWHVLVDSENPDAKKKSRKSKMDLGGMARVITSDERKRVKEYAGTASFFLQVADTLARVPRELILLLKTNDLLRSLDQLLDIHGSPTGSTTSAHMLRTVARTGEYCATTVYEGRLRQISKQQLHGQTLTWLNYWWFFLQRNDIRRAYIDFWDVSVRLWGLRMWLRVNETWEDLVGWMLLGNVGNVGAAAMAISRDRG</sequence>
<dbReference type="PANTHER" id="PTHR43173:SF19">
    <property type="entry name" value="AARF DOMAIN-CONTAINING PROTEIN KINASE 1"/>
    <property type="match status" value="1"/>
</dbReference>
<dbReference type="SUPFAM" id="SSF56112">
    <property type="entry name" value="Protein kinase-like (PK-like)"/>
    <property type="match status" value="1"/>
</dbReference>
<feature type="region of interest" description="Disordered" evidence="2">
    <location>
        <begin position="365"/>
        <end position="387"/>
    </location>
</feature>
<feature type="domain" description="ABC1 atypical kinase-like" evidence="4">
    <location>
        <begin position="289"/>
        <end position="339"/>
    </location>
</feature>
<dbReference type="EMBL" id="KQ965790">
    <property type="protein sequence ID" value="KXS12183.1"/>
    <property type="molecule type" value="Genomic_DNA"/>
</dbReference>
<evidence type="ECO:0000256" key="3">
    <source>
        <dbReference type="SAM" id="Phobius"/>
    </source>
</evidence>
<organism evidence="5 6">
    <name type="scientific">Gonapodya prolifera (strain JEL478)</name>
    <name type="common">Monoblepharis prolifera</name>
    <dbReference type="NCBI Taxonomy" id="1344416"/>
    <lineage>
        <taxon>Eukaryota</taxon>
        <taxon>Fungi</taxon>
        <taxon>Fungi incertae sedis</taxon>
        <taxon>Chytridiomycota</taxon>
        <taxon>Chytridiomycota incertae sedis</taxon>
        <taxon>Monoblepharidomycetes</taxon>
        <taxon>Monoblepharidales</taxon>
        <taxon>Gonapodyaceae</taxon>
        <taxon>Gonapodya</taxon>
    </lineage>
</organism>
<feature type="transmembrane region" description="Helical" evidence="3">
    <location>
        <begin position="148"/>
        <end position="168"/>
    </location>
</feature>
<protein>
    <submittedName>
        <fullName evidence="5">ABC1-domain-containing protein</fullName>
    </submittedName>
</protein>
<dbReference type="OrthoDB" id="427480at2759"/>
<evidence type="ECO:0000313" key="5">
    <source>
        <dbReference type="EMBL" id="KXS12183.1"/>
    </source>
</evidence>
<dbReference type="InterPro" id="IPR051130">
    <property type="entry name" value="Mito_struct-func_regulator"/>
</dbReference>
<evidence type="ECO:0000256" key="2">
    <source>
        <dbReference type="SAM" id="MobiDB-lite"/>
    </source>
</evidence>
<dbReference type="AlphaFoldDB" id="A0A139A763"/>
<keyword evidence="3" id="KW-0812">Transmembrane</keyword>
<comment type="similarity">
    <text evidence="1">Belongs to the protein kinase superfamily. ADCK protein kinase family.</text>
</comment>
<evidence type="ECO:0000313" key="6">
    <source>
        <dbReference type="Proteomes" id="UP000070544"/>
    </source>
</evidence>
<dbReference type="GO" id="GO:0005743">
    <property type="term" value="C:mitochondrial inner membrane"/>
    <property type="evidence" value="ECO:0007669"/>
    <property type="project" value="TreeGrafter"/>
</dbReference>
<accession>A0A139A763</accession>
<dbReference type="PANTHER" id="PTHR43173">
    <property type="entry name" value="ABC1 FAMILY PROTEIN"/>
    <property type="match status" value="1"/>
</dbReference>
<feature type="region of interest" description="Disordered" evidence="2">
    <location>
        <begin position="114"/>
        <end position="139"/>
    </location>
</feature>
<feature type="domain" description="ABC1 atypical kinase-like" evidence="4">
    <location>
        <begin position="396"/>
        <end position="594"/>
    </location>
</feature>
<keyword evidence="3" id="KW-1133">Transmembrane helix</keyword>
<dbReference type="InterPro" id="IPR045307">
    <property type="entry name" value="ADCK1_dom"/>
</dbReference>
<proteinExistence type="inferred from homology"/>
<dbReference type="InterPro" id="IPR011009">
    <property type="entry name" value="Kinase-like_dom_sf"/>
</dbReference>
<reference evidence="5 6" key="1">
    <citation type="journal article" date="2015" name="Genome Biol. Evol.">
        <title>Phylogenomic analyses indicate that early fungi evolved digesting cell walls of algal ancestors of land plants.</title>
        <authorList>
            <person name="Chang Y."/>
            <person name="Wang S."/>
            <person name="Sekimoto S."/>
            <person name="Aerts A.L."/>
            <person name="Choi C."/>
            <person name="Clum A."/>
            <person name="LaButti K.M."/>
            <person name="Lindquist E.A."/>
            <person name="Yee Ngan C."/>
            <person name="Ohm R.A."/>
            <person name="Salamov A.A."/>
            <person name="Grigoriev I.V."/>
            <person name="Spatafora J.W."/>
            <person name="Berbee M.L."/>
        </authorList>
    </citation>
    <scope>NUCLEOTIDE SEQUENCE [LARGE SCALE GENOMIC DNA]</scope>
    <source>
        <strain evidence="5 6">JEL478</strain>
    </source>
</reference>
<dbReference type="CDD" id="cd13969">
    <property type="entry name" value="ADCK1-like"/>
    <property type="match status" value="1"/>
</dbReference>
<dbReference type="Pfam" id="PF03109">
    <property type="entry name" value="ABC1"/>
    <property type="match status" value="2"/>
</dbReference>
<dbReference type="InterPro" id="IPR004147">
    <property type="entry name" value="ABC1_dom"/>
</dbReference>
<gene>
    <name evidence="5" type="ORF">M427DRAFT_59705</name>
</gene>
<dbReference type="Proteomes" id="UP000070544">
    <property type="component" value="Unassembled WGS sequence"/>
</dbReference>